<keyword evidence="6" id="KW-0378">Hydrolase</keyword>
<feature type="compositionally biased region" description="Polar residues" evidence="13">
    <location>
        <begin position="168"/>
        <end position="192"/>
    </location>
</feature>
<gene>
    <name evidence="15" type="ORF">EAI_14837</name>
</gene>
<evidence type="ECO:0000256" key="13">
    <source>
        <dbReference type="SAM" id="MobiDB-lite"/>
    </source>
</evidence>
<dbReference type="FunCoup" id="E2BGR6">
    <property type="interactions" value="748"/>
</dbReference>
<dbReference type="GO" id="GO:0008568">
    <property type="term" value="F:microtubule severing ATPase activity"/>
    <property type="evidence" value="ECO:0007669"/>
    <property type="project" value="UniProtKB-ARBA"/>
</dbReference>
<dbReference type="OrthoDB" id="10251136at2759"/>
<reference evidence="15 16" key="1">
    <citation type="journal article" date="2010" name="Science">
        <title>Genomic comparison of the ants Camponotus floridanus and Harpegnathos saltator.</title>
        <authorList>
            <person name="Bonasio R."/>
            <person name="Zhang G."/>
            <person name="Ye C."/>
            <person name="Mutti N.S."/>
            <person name="Fang X."/>
            <person name="Qin N."/>
            <person name="Donahue G."/>
            <person name="Yang P."/>
            <person name="Li Q."/>
            <person name="Li C."/>
            <person name="Zhang P."/>
            <person name="Huang Z."/>
            <person name="Berger S.L."/>
            <person name="Reinberg D."/>
            <person name="Wang J."/>
            <person name="Liebig J."/>
        </authorList>
    </citation>
    <scope>NUCLEOTIDE SEQUENCE [LARGE SCALE GENOMIC DNA]</scope>
    <source>
        <strain evidence="15 16">R22 G/1</strain>
    </source>
</reference>
<evidence type="ECO:0000259" key="14">
    <source>
        <dbReference type="SMART" id="SM00382"/>
    </source>
</evidence>
<comment type="similarity">
    <text evidence="3 12">Belongs to the AAA ATPase family.</text>
</comment>
<comment type="subcellular location">
    <subcellularLocation>
        <location evidence="2">Nucleus</location>
    </subcellularLocation>
</comment>
<evidence type="ECO:0000256" key="4">
    <source>
        <dbReference type="ARBA" id="ARBA00022723"/>
    </source>
</evidence>
<feature type="region of interest" description="Disordered" evidence="13">
    <location>
        <begin position="149"/>
        <end position="192"/>
    </location>
</feature>
<evidence type="ECO:0000256" key="6">
    <source>
        <dbReference type="ARBA" id="ARBA00022801"/>
    </source>
</evidence>
<dbReference type="PANTHER" id="PTHR23074:SF17">
    <property type="entry name" value="FIDGETIN-LIKE PROTEIN 1"/>
    <property type="match status" value="1"/>
</dbReference>
<dbReference type="CDD" id="cd19525">
    <property type="entry name" value="RecA-like_Figl-1"/>
    <property type="match status" value="1"/>
</dbReference>
<evidence type="ECO:0000256" key="10">
    <source>
        <dbReference type="ARBA" id="ARBA00035694"/>
    </source>
</evidence>
<dbReference type="SUPFAM" id="SSF52540">
    <property type="entry name" value="P-loop containing nucleoside triphosphate hydrolases"/>
    <property type="match status" value="1"/>
</dbReference>
<evidence type="ECO:0000313" key="16">
    <source>
        <dbReference type="Proteomes" id="UP000008237"/>
    </source>
</evidence>
<feature type="domain" description="AAA+ ATPase" evidence="14">
    <location>
        <begin position="417"/>
        <end position="553"/>
    </location>
</feature>
<keyword evidence="8" id="KW-0460">Magnesium</keyword>
<dbReference type="GO" id="GO:0046872">
    <property type="term" value="F:metal ion binding"/>
    <property type="evidence" value="ECO:0007669"/>
    <property type="project" value="UniProtKB-KW"/>
</dbReference>
<dbReference type="GO" id="GO:0031114">
    <property type="term" value="P:regulation of microtubule depolymerization"/>
    <property type="evidence" value="ECO:0007669"/>
    <property type="project" value="UniProtKB-ARBA"/>
</dbReference>
<evidence type="ECO:0000256" key="12">
    <source>
        <dbReference type="RuleBase" id="RU003651"/>
    </source>
</evidence>
<proteinExistence type="inferred from homology"/>
<keyword evidence="4" id="KW-0479">Metal-binding</keyword>
<evidence type="ECO:0000256" key="11">
    <source>
        <dbReference type="ARBA" id="ARBA00049360"/>
    </source>
</evidence>
<dbReference type="Pfam" id="PF00004">
    <property type="entry name" value="AAA"/>
    <property type="match status" value="1"/>
</dbReference>
<protein>
    <recommendedName>
        <fullName evidence="10">Fidgetin-like protein 1</fullName>
    </recommendedName>
</protein>
<evidence type="ECO:0000256" key="8">
    <source>
        <dbReference type="ARBA" id="ARBA00022842"/>
    </source>
</evidence>
<dbReference type="EMBL" id="GL448228">
    <property type="protein sequence ID" value="EFN85048.1"/>
    <property type="molecule type" value="Genomic_DNA"/>
</dbReference>
<evidence type="ECO:0000256" key="7">
    <source>
        <dbReference type="ARBA" id="ARBA00022840"/>
    </source>
</evidence>
<name>E2BGR6_HARSA</name>
<dbReference type="PANTHER" id="PTHR23074">
    <property type="entry name" value="AAA DOMAIN-CONTAINING"/>
    <property type="match status" value="1"/>
</dbReference>
<evidence type="ECO:0000313" key="15">
    <source>
        <dbReference type="EMBL" id="EFN85048.1"/>
    </source>
</evidence>
<dbReference type="GO" id="GO:0005813">
    <property type="term" value="C:centrosome"/>
    <property type="evidence" value="ECO:0007669"/>
    <property type="project" value="UniProtKB-ARBA"/>
</dbReference>
<dbReference type="FunFam" id="3.40.50.300:FF:000093">
    <property type="entry name" value="Fidgetin-like 1"/>
    <property type="match status" value="1"/>
</dbReference>
<dbReference type="InterPro" id="IPR027417">
    <property type="entry name" value="P-loop_NTPase"/>
</dbReference>
<dbReference type="SMART" id="SM00382">
    <property type="entry name" value="AAA"/>
    <property type="match status" value="1"/>
</dbReference>
<dbReference type="Gene3D" id="3.40.50.300">
    <property type="entry name" value="P-loop containing nucleotide triphosphate hydrolases"/>
    <property type="match status" value="1"/>
</dbReference>
<dbReference type="GO" id="GO:0005634">
    <property type="term" value="C:nucleus"/>
    <property type="evidence" value="ECO:0007669"/>
    <property type="project" value="UniProtKB-SubCell"/>
</dbReference>
<evidence type="ECO:0000256" key="5">
    <source>
        <dbReference type="ARBA" id="ARBA00022741"/>
    </source>
</evidence>
<keyword evidence="7 12" id="KW-0067">ATP-binding</keyword>
<dbReference type="InParanoid" id="E2BGR6"/>
<feature type="compositionally biased region" description="Basic and acidic residues" evidence="13">
    <location>
        <begin position="149"/>
        <end position="159"/>
    </location>
</feature>
<dbReference type="InterPro" id="IPR003960">
    <property type="entry name" value="ATPase_AAA_CS"/>
</dbReference>
<dbReference type="InterPro" id="IPR050304">
    <property type="entry name" value="MT-severing_AAA_ATPase"/>
</dbReference>
<accession>E2BGR6</accession>
<evidence type="ECO:0000256" key="9">
    <source>
        <dbReference type="ARBA" id="ARBA00023242"/>
    </source>
</evidence>
<keyword evidence="16" id="KW-1185">Reference proteome</keyword>
<comment type="cofactor">
    <cofactor evidence="1">
        <name>Mg(2+)</name>
        <dbReference type="ChEBI" id="CHEBI:18420"/>
    </cofactor>
</comment>
<dbReference type="KEGG" id="hst:105182615"/>
<dbReference type="InterPro" id="IPR047858">
    <property type="entry name" value="FIGNL1_ATPase"/>
</dbReference>
<dbReference type="Pfam" id="PF17862">
    <property type="entry name" value="AAA_lid_3"/>
    <property type="match status" value="1"/>
</dbReference>
<dbReference type="GO" id="GO:0000070">
    <property type="term" value="P:mitotic sister chromatid segregation"/>
    <property type="evidence" value="ECO:0007669"/>
    <property type="project" value="UniProtKB-ARBA"/>
</dbReference>
<evidence type="ECO:0000256" key="2">
    <source>
        <dbReference type="ARBA" id="ARBA00004123"/>
    </source>
</evidence>
<keyword evidence="9" id="KW-0539">Nucleus</keyword>
<evidence type="ECO:0000256" key="3">
    <source>
        <dbReference type="ARBA" id="ARBA00006914"/>
    </source>
</evidence>
<dbReference type="PhylomeDB" id="E2BGR6"/>
<evidence type="ECO:0000256" key="1">
    <source>
        <dbReference type="ARBA" id="ARBA00001946"/>
    </source>
</evidence>
<dbReference type="GO" id="GO:0005694">
    <property type="term" value="C:chromosome"/>
    <property type="evidence" value="ECO:0007669"/>
    <property type="project" value="UniProtKB-ARBA"/>
</dbReference>
<dbReference type="GO" id="GO:0051013">
    <property type="term" value="P:microtubule severing"/>
    <property type="evidence" value="ECO:0007669"/>
    <property type="project" value="UniProtKB-ARBA"/>
</dbReference>
<dbReference type="STRING" id="610380.E2BGR6"/>
<dbReference type="Pfam" id="PF09336">
    <property type="entry name" value="Vps4_C"/>
    <property type="match status" value="1"/>
</dbReference>
<dbReference type="OMA" id="KNDPLKW"/>
<keyword evidence="5 12" id="KW-0547">Nucleotide-binding</keyword>
<comment type="catalytic activity">
    <reaction evidence="11">
        <text>ATP + H2O = ADP + phosphate + H(+)</text>
        <dbReference type="Rhea" id="RHEA:13065"/>
        <dbReference type="ChEBI" id="CHEBI:15377"/>
        <dbReference type="ChEBI" id="CHEBI:15378"/>
        <dbReference type="ChEBI" id="CHEBI:30616"/>
        <dbReference type="ChEBI" id="CHEBI:43474"/>
        <dbReference type="ChEBI" id="CHEBI:456216"/>
    </reaction>
</comment>
<dbReference type="GO" id="GO:0005524">
    <property type="term" value="F:ATP binding"/>
    <property type="evidence" value="ECO:0007669"/>
    <property type="project" value="UniProtKB-KW"/>
</dbReference>
<dbReference type="Proteomes" id="UP000008237">
    <property type="component" value="Unassembled WGS sequence"/>
</dbReference>
<dbReference type="PROSITE" id="PS00674">
    <property type="entry name" value="AAA"/>
    <property type="match status" value="1"/>
</dbReference>
<dbReference type="InterPro" id="IPR003959">
    <property type="entry name" value="ATPase_AAA_core"/>
</dbReference>
<dbReference type="FunFam" id="1.10.8.60:FF:000022">
    <property type="entry name" value="Fidgetin like 1"/>
    <property type="match status" value="1"/>
</dbReference>
<dbReference type="GO" id="GO:0016887">
    <property type="term" value="F:ATP hydrolysis activity"/>
    <property type="evidence" value="ECO:0007669"/>
    <property type="project" value="InterPro"/>
</dbReference>
<dbReference type="InterPro" id="IPR015415">
    <property type="entry name" value="Spast_Vps4_C"/>
</dbReference>
<dbReference type="InterPro" id="IPR041569">
    <property type="entry name" value="AAA_lid_3"/>
</dbReference>
<dbReference type="Gene3D" id="1.10.8.60">
    <property type="match status" value="1"/>
</dbReference>
<dbReference type="InterPro" id="IPR003593">
    <property type="entry name" value="AAA+_ATPase"/>
</dbReference>
<sequence>MSSNKNLQHVTQSLREEKNNLLAVYHILKFSKQDKDNFEVADIERRSLAMKYMTAKLFDSEDTAAALLRNSLEDYHTLMKDKDGVNNYWKQIKSQLSDTKNDPLKWKSELDNVDDALNFIKPLACQKINTLSCKGKSYNDRDIEKLINESKKKKDASRERNRKIPLQMQASTSKLQATSNQRTNGNKISVKSNNEQNISAYFTNISGSKSFNKHVSYTEENAPKQSNTYSRSYQNLNKFVQKVPSKPINNDVYGTTKKFKPSNIHAPGFKSTTIIQQLNGEDAEAQQNAIDSAFRSARDELYIQEMKNNRGAPKKTLGGRATINSQFVCPFKRDKEKSETHNTRIQNGANSTEEVEDERLKNIDPNMIELIRNEIMDSDKSVTWDDIAGLEYTKKIIKEVVVFPMLRPDIFTGLRRPPKGILLFGPPGTGKTLIGKCIASQSKSTFFSISASSLTSKWIGEGEKMVRALFAVARVHQPSVVFIDEIDSLLTQRSETEHESSRRLKTEFLVQLDGAATSDDDRILIVGATNRPQELDEAARRRLVKRLYVPLPGLGAREQIINNLLASVRHNLTSEDVTRIAERSAGYSGADMTNLCKEASMEPIRSIPFSQLEDIGMEEVRHITNSDFEEALINVRPSVSQSDLNIYIEWDRTYGSGTAQTYKA</sequence>
<organism evidence="16">
    <name type="scientific">Harpegnathos saltator</name>
    <name type="common">Jerdon's jumping ant</name>
    <dbReference type="NCBI Taxonomy" id="610380"/>
    <lineage>
        <taxon>Eukaryota</taxon>
        <taxon>Metazoa</taxon>
        <taxon>Ecdysozoa</taxon>
        <taxon>Arthropoda</taxon>
        <taxon>Hexapoda</taxon>
        <taxon>Insecta</taxon>
        <taxon>Pterygota</taxon>
        <taxon>Neoptera</taxon>
        <taxon>Endopterygota</taxon>
        <taxon>Hymenoptera</taxon>
        <taxon>Apocrita</taxon>
        <taxon>Aculeata</taxon>
        <taxon>Formicoidea</taxon>
        <taxon>Formicidae</taxon>
        <taxon>Ponerinae</taxon>
        <taxon>Ponerini</taxon>
        <taxon>Harpegnathos</taxon>
    </lineage>
</organism>
<dbReference type="AlphaFoldDB" id="E2BGR6"/>